<protein>
    <recommendedName>
        <fullName evidence="2">50S ribosomal protein L25</fullName>
    </recommendedName>
</protein>
<name>A0A3S0QGK5_9GAMM</name>
<dbReference type="InterPro" id="IPR020056">
    <property type="entry name" value="Rbsml_bL25/Gln-tRNA_synth_N"/>
</dbReference>
<feature type="region of interest" description="Disordered" evidence="3">
    <location>
        <begin position="51"/>
        <end position="71"/>
    </location>
</feature>
<gene>
    <name evidence="5" type="ORF">DSL92_00655</name>
</gene>
<proteinExistence type="predicted"/>
<evidence type="ECO:0000259" key="4">
    <source>
        <dbReference type="Pfam" id="PF20974"/>
    </source>
</evidence>
<dbReference type="AlphaFoldDB" id="A0A3S0QGK5"/>
<dbReference type="GO" id="GO:0006412">
    <property type="term" value="P:translation"/>
    <property type="evidence" value="ECO:0007669"/>
    <property type="project" value="UniProtKB-KW"/>
</dbReference>
<evidence type="ECO:0000256" key="1">
    <source>
        <dbReference type="ARBA" id="ARBA00022917"/>
    </source>
</evidence>
<organism evidence="5">
    <name type="scientific">Billgrantia gudaonensis</name>
    <dbReference type="NCBI Taxonomy" id="376427"/>
    <lineage>
        <taxon>Bacteria</taxon>
        <taxon>Pseudomonadati</taxon>
        <taxon>Pseudomonadota</taxon>
        <taxon>Gammaproteobacteria</taxon>
        <taxon>Oceanospirillales</taxon>
        <taxon>Halomonadaceae</taxon>
        <taxon>Billgrantia</taxon>
    </lineage>
</organism>
<dbReference type="Pfam" id="PF20974">
    <property type="entry name" value="tRNA-synt_1c_C2"/>
    <property type="match status" value="1"/>
</dbReference>
<evidence type="ECO:0000256" key="2">
    <source>
        <dbReference type="ARBA" id="ARBA00035479"/>
    </source>
</evidence>
<keyword evidence="1" id="KW-0648">Protein biosynthesis</keyword>
<dbReference type="SUPFAM" id="SSF50715">
    <property type="entry name" value="Ribosomal protein L25-like"/>
    <property type="match status" value="1"/>
</dbReference>
<accession>A0A3S0QGK5</accession>
<reference evidence="5" key="1">
    <citation type="submission" date="2018-12" db="EMBL/GenBank/DDBJ databases">
        <authorList>
            <person name="Jadhav K."/>
            <person name="Kushwaha B."/>
            <person name="Jadhav I."/>
        </authorList>
    </citation>
    <scope>NUCLEOTIDE SEQUENCE [LARGE SCALE GENOMIC DNA]</scope>
    <source>
        <strain evidence="5">SBS 10</strain>
    </source>
</reference>
<dbReference type="InterPro" id="IPR011035">
    <property type="entry name" value="Ribosomal_bL25/Gln-tRNA_synth"/>
</dbReference>
<dbReference type="InterPro" id="IPR049437">
    <property type="entry name" value="tRNA-synt_1c_C2"/>
</dbReference>
<sequence>MNDFARSRPRSSSVVWRLRSFTPPATDRCDEVVKGAAGEIEALHCSVDFDDAGQEPGRAQGESGWSTGSARPMARSSLQVRLYDNLLPRGAADKDKDADFEHLNPESRWSRCRGHRRTTQPGCAPESRFQSERVGYFCADCCMPASRASLRSIAPSV</sequence>
<dbReference type="Gene3D" id="2.40.240.10">
    <property type="entry name" value="Ribosomal Protein L25, Chain P"/>
    <property type="match status" value="1"/>
</dbReference>
<evidence type="ECO:0000256" key="3">
    <source>
        <dbReference type="SAM" id="MobiDB-lite"/>
    </source>
</evidence>
<dbReference type="EMBL" id="RXHI01000001">
    <property type="protein sequence ID" value="RUA23275.1"/>
    <property type="molecule type" value="Genomic_DNA"/>
</dbReference>
<feature type="domain" description="tRNA synthetases class I (E and Q) anti-codon binding" evidence="4">
    <location>
        <begin position="78"/>
        <end position="140"/>
    </location>
</feature>
<evidence type="ECO:0000313" key="5">
    <source>
        <dbReference type="EMBL" id="RUA23275.1"/>
    </source>
</evidence>
<comment type="caution">
    <text evidence="5">The sequence shown here is derived from an EMBL/GenBank/DDBJ whole genome shotgun (WGS) entry which is preliminary data.</text>
</comment>